<proteinExistence type="predicted"/>
<comment type="caution">
    <text evidence="1">The sequence shown here is derived from an EMBL/GenBank/DDBJ whole genome shotgun (WGS) entry which is preliminary data.</text>
</comment>
<sequence length="168" mass="18005">MDAVEPLRMPPMLLYVGKTPAFLLAWRRGPDGWEGRLAVPQSQVDVRGQAVHGLNYRWVPAGELGKLPGADYADVPRPGPDEEDPAPLRMPPMVLAGGHPAFLLAWAPFTAEGRQGWEGCLAVPPAADGGSHTIAYQRVRAGSITKLPEADYTGVPVLNGLDREKPPG</sequence>
<dbReference type="EMBL" id="JBITGY010000012">
    <property type="protein sequence ID" value="MFI6503668.1"/>
    <property type="molecule type" value="Genomic_DNA"/>
</dbReference>
<name>A0ABW7Z6D7_9ACTN</name>
<keyword evidence="2" id="KW-1185">Reference proteome</keyword>
<evidence type="ECO:0000313" key="1">
    <source>
        <dbReference type="EMBL" id="MFI6503668.1"/>
    </source>
</evidence>
<evidence type="ECO:0000313" key="2">
    <source>
        <dbReference type="Proteomes" id="UP001612741"/>
    </source>
</evidence>
<protein>
    <submittedName>
        <fullName evidence="1">Uncharacterized protein</fullName>
    </submittedName>
</protein>
<organism evidence="1 2">
    <name type="scientific">Nonomuraea typhae</name>
    <dbReference type="NCBI Taxonomy" id="2603600"/>
    <lineage>
        <taxon>Bacteria</taxon>
        <taxon>Bacillati</taxon>
        <taxon>Actinomycetota</taxon>
        <taxon>Actinomycetes</taxon>
        <taxon>Streptosporangiales</taxon>
        <taxon>Streptosporangiaceae</taxon>
        <taxon>Nonomuraea</taxon>
    </lineage>
</organism>
<dbReference type="Proteomes" id="UP001612741">
    <property type="component" value="Unassembled WGS sequence"/>
</dbReference>
<dbReference type="RefSeq" id="WP_397089427.1">
    <property type="nucleotide sequence ID" value="NZ_JBITGY010000012.1"/>
</dbReference>
<reference evidence="1 2" key="1">
    <citation type="submission" date="2024-10" db="EMBL/GenBank/DDBJ databases">
        <title>The Natural Products Discovery Center: Release of the First 8490 Sequenced Strains for Exploring Actinobacteria Biosynthetic Diversity.</title>
        <authorList>
            <person name="Kalkreuter E."/>
            <person name="Kautsar S.A."/>
            <person name="Yang D."/>
            <person name="Bader C.D."/>
            <person name="Teijaro C.N."/>
            <person name="Fluegel L."/>
            <person name="Davis C.M."/>
            <person name="Simpson J.R."/>
            <person name="Lauterbach L."/>
            <person name="Steele A.D."/>
            <person name="Gui C."/>
            <person name="Meng S."/>
            <person name="Li G."/>
            <person name="Viehrig K."/>
            <person name="Ye F."/>
            <person name="Su P."/>
            <person name="Kiefer A.F."/>
            <person name="Nichols A."/>
            <person name="Cepeda A.J."/>
            <person name="Yan W."/>
            <person name="Fan B."/>
            <person name="Jiang Y."/>
            <person name="Adhikari A."/>
            <person name="Zheng C.-J."/>
            <person name="Schuster L."/>
            <person name="Cowan T.M."/>
            <person name="Smanski M.J."/>
            <person name="Chevrette M.G."/>
            <person name="De Carvalho L.P.S."/>
            <person name="Shen B."/>
        </authorList>
    </citation>
    <scope>NUCLEOTIDE SEQUENCE [LARGE SCALE GENOMIC DNA]</scope>
    <source>
        <strain evidence="1 2">NPDC050545</strain>
    </source>
</reference>
<gene>
    <name evidence="1" type="ORF">ACIBG2_40225</name>
</gene>
<accession>A0ABW7Z6D7</accession>